<evidence type="ECO:0000313" key="7">
    <source>
        <dbReference type="EMBL" id="MDR6840639.1"/>
    </source>
</evidence>
<sequence length="90" mass="9346">MNIFRLIIALIFLGIGLLVGVLNTQPITLKLLFADIQTSSGVAIILSLLAGVIIGGLIVLATLVWPLYTKLRKANKQAAAPVPPVGSSAA</sequence>
<evidence type="ECO:0000313" key="8">
    <source>
        <dbReference type="Proteomes" id="UP001254759"/>
    </source>
</evidence>
<feature type="transmembrane region" description="Helical" evidence="5">
    <location>
        <begin position="40"/>
        <end position="68"/>
    </location>
</feature>
<evidence type="ECO:0000256" key="3">
    <source>
        <dbReference type="ARBA" id="ARBA00022989"/>
    </source>
</evidence>
<comment type="caution">
    <text evidence="7">The sequence shown here is derived from an EMBL/GenBank/DDBJ whole genome shotgun (WGS) entry which is preliminary data.</text>
</comment>
<evidence type="ECO:0000256" key="2">
    <source>
        <dbReference type="ARBA" id="ARBA00022692"/>
    </source>
</evidence>
<feature type="domain" description="Lipopolysaccharide assembly protein A" evidence="6">
    <location>
        <begin position="22"/>
        <end position="78"/>
    </location>
</feature>
<proteinExistence type="predicted"/>
<dbReference type="RefSeq" id="WP_310090554.1">
    <property type="nucleotide sequence ID" value="NZ_JAVDTT010000001.1"/>
</dbReference>
<reference evidence="7 8" key="1">
    <citation type="submission" date="2023-07" db="EMBL/GenBank/DDBJ databases">
        <title>Sorghum-associated microbial communities from plants grown in Nebraska, USA.</title>
        <authorList>
            <person name="Schachtman D."/>
        </authorList>
    </citation>
    <scope>NUCLEOTIDE SEQUENCE [LARGE SCALE GENOMIC DNA]</scope>
    <source>
        <strain evidence="7 8">BE107</strain>
    </source>
</reference>
<evidence type="ECO:0000259" key="6">
    <source>
        <dbReference type="Pfam" id="PF06305"/>
    </source>
</evidence>
<organism evidence="7 8">
    <name type="scientific">Pseudoxanthomonas sacheonensis</name>
    <dbReference type="NCBI Taxonomy" id="443615"/>
    <lineage>
        <taxon>Bacteria</taxon>
        <taxon>Pseudomonadati</taxon>
        <taxon>Pseudomonadota</taxon>
        <taxon>Gammaproteobacteria</taxon>
        <taxon>Lysobacterales</taxon>
        <taxon>Lysobacteraceae</taxon>
        <taxon>Pseudoxanthomonas</taxon>
    </lineage>
</organism>
<name>A0ABU1RPD6_9GAMM</name>
<keyword evidence="8" id="KW-1185">Reference proteome</keyword>
<keyword evidence="1" id="KW-1003">Cell membrane</keyword>
<accession>A0ABU1RPD6</accession>
<evidence type="ECO:0000256" key="5">
    <source>
        <dbReference type="SAM" id="Phobius"/>
    </source>
</evidence>
<dbReference type="InterPro" id="IPR010445">
    <property type="entry name" value="LapA_dom"/>
</dbReference>
<keyword evidence="3 5" id="KW-1133">Transmembrane helix</keyword>
<dbReference type="EMBL" id="JAVDTT010000001">
    <property type="protein sequence ID" value="MDR6840639.1"/>
    <property type="molecule type" value="Genomic_DNA"/>
</dbReference>
<dbReference type="Pfam" id="PF06305">
    <property type="entry name" value="LapA_dom"/>
    <property type="match status" value="1"/>
</dbReference>
<protein>
    <submittedName>
        <fullName evidence="7">Integral membrane protein</fullName>
    </submittedName>
</protein>
<evidence type="ECO:0000256" key="4">
    <source>
        <dbReference type="ARBA" id="ARBA00023136"/>
    </source>
</evidence>
<gene>
    <name evidence="7" type="ORF">J2W94_000903</name>
</gene>
<keyword evidence="4 5" id="KW-0472">Membrane</keyword>
<evidence type="ECO:0000256" key="1">
    <source>
        <dbReference type="ARBA" id="ARBA00022475"/>
    </source>
</evidence>
<keyword evidence="2 5" id="KW-0812">Transmembrane</keyword>
<dbReference type="Proteomes" id="UP001254759">
    <property type="component" value="Unassembled WGS sequence"/>
</dbReference>